<accession>A0ABX2HTI4</accession>
<dbReference type="EMBL" id="JAAITT010000101">
    <property type="protein sequence ID" value="NSJ52713.1"/>
    <property type="molecule type" value="Genomic_DNA"/>
</dbReference>
<keyword evidence="3" id="KW-1185">Reference proteome</keyword>
<feature type="non-terminal residue" evidence="2">
    <location>
        <position position="1"/>
    </location>
</feature>
<dbReference type="Proteomes" id="UP000669239">
    <property type="component" value="Unassembled WGS sequence"/>
</dbReference>
<reference evidence="2 3" key="1">
    <citation type="journal article" date="2020" name="Cell Host Microbe">
        <title>Functional and Genomic Variation between Human-Derived Isolates of Lachnospiraceae Reveals Inter- and Intra-Species Diversity.</title>
        <authorList>
            <person name="Sorbara M.T."/>
            <person name="Littmann E.R."/>
            <person name="Fontana E."/>
            <person name="Moody T.U."/>
            <person name="Kohout C.E."/>
            <person name="Gjonbalaj M."/>
            <person name="Eaton V."/>
            <person name="Seok R."/>
            <person name="Leiner I.M."/>
            <person name="Pamer E.G."/>
        </authorList>
    </citation>
    <scope>NUCLEOTIDE SEQUENCE [LARGE SCALE GENOMIC DNA]</scope>
    <source>
        <strain evidence="2 3">MSK.1.17</strain>
    </source>
</reference>
<dbReference type="EMBL" id="JAAITT010000004">
    <property type="protein sequence ID" value="NSJ47791.1"/>
    <property type="molecule type" value="Genomic_DNA"/>
</dbReference>
<name>A0ABX2HTI4_9FIRM</name>
<comment type="caution">
    <text evidence="2">The sequence shown here is derived from an EMBL/GenBank/DDBJ whole genome shotgun (WGS) entry which is preliminary data.</text>
</comment>
<evidence type="ECO:0000313" key="1">
    <source>
        <dbReference type="EMBL" id="NSJ47791.1"/>
    </source>
</evidence>
<gene>
    <name evidence="1" type="ORF">G5B36_03650</name>
    <name evidence="2" type="ORF">G5B36_29200</name>
</gene>
<organism evidence="2 3">
    <name type="scientific">Enterocloster aldenensis</name>
    <dbReference type="NCBI Taxonomy" id="358742"/>
    <lineage>
        <taxon>Bacteria</taxon>
        <taxon>Bacillati</taxon>
        <taxon>Bacillota</taxon>
        <taxon>Clostridia</taxon>
        <taxon>Lachnospirales</taxon>
        <taxon>Lachnospiraceae</taxon>
        <taxon>Enterocloster</taxon>
    </lineage>
</organism>
<sequence>VDVDQKAFSDAMTNGVLAVLTDSQKALYEKISAANPDA</sequence>
<reference evidence="2" key="2">
    <citation type="submission" date="2020-02" db="EMBL/GenBank/DDBJ databases">
        <authorList>
            <person name="Littmann E."/>
            <person name="Sorbara M."/>
        </authorList>
    </citation>
    <scope>NUCLEOTIDE SEQUENCE</scope>
    <source>
        <strain evidence="2">MSK.1.17</strain>
    </source>
</reference>
<evidence type="ECO:0000313" key="2">
    <source>
        <dbReference type="EMBL" id="NSJ52713.1"/>
    </source>
</evidence>
<protein>
    <submittedName>
        <fullName evidence="2">C4-dicarboxylate ABC transporter</fullName>
    </submittedName>
</protein>
<proteinExistence type="predicted"/>
<evidence type="ECO:0000313" key="3">
    <source>
        <dbReference type="Proteomes" id="UP000669239"/>
    </source>
</evidence>